<sequence length="210" mass="24255">MKFQHHPDNFIYLNDLRLPLEVFQKQEPDYSLPKGATHRLYTGDRHLLYSKDSQWAGEVPWQEGDRYLANIAKYQADWEARLAARLEPSPTTVEEARTYIGGKINTLRIEKEQAGVVWNSHPVQTRPMDVNNLNAEVLATQTGARQDGEIWRMGNNENIFLTNAQLLEMAAAVRTHVKRCYGAAWQHKAVIEQLHTVNEILSYNFQRGWP</sequence>
<evidence type="ECO:0000259" key="1">
    <source>
        <dbReference type="Pfam" id="PF14301"/>
    </source>
</evidence>
<feature type="domain" description="DUF4376" evidence="1">
    <location>
        <begin position="103"/>
        <end position="193"/>
    </location>
</feature>
<accession>A0ABV0JEL5</accession>
<comment type="caution">
    <text evidence="2">The sequence shown here is derived from an EMBL/GenBank/DDBJ whole genome shotgun (WGS) entry which is preliminary data.</text>
</comment>
<reference evidence="2 3" key="1">
    <citation type="submission" date="2022-04" db="EMBL/GenBank/DDBJ databases">
        <title>Positive selection, recombination, and allopatry shape intraspecific diversity of widespread and dominant cyanobacteria.</title>
        <authorList>
            <person name="Wei J."/>
            <person name="Shu W."/>
            <person name="Hu C."/>
        </authorList>
    </citation>
    <scope>NUCLEOTIDE SEQUENCE [LARGE SCALE GENOMIC DNA]</scope>
    <source>
        <strain evidence="2 3">GB2-A4</strain>
    </source>
</reference>
<protein>
    <submittedName>
        <fullName evidence="2">DUF4376 domain-containing protein</fullName>
    </submittedName>
</protein>
<name>A0ABV0JEL5_9CYAN</name>
<evidence type="ECO:0000313" key="2">
    <source>
        <dbReference type="EMBL" id="MEP0819530.1"/>
    </source>
</evidence>
<evidence type="ECO:0000313" key="3">
    <source>
        <dbReference type="Proteomes" id="UP001464891"/>
    </source>
</evidence>
<dbReference type="InterPro" id="IPR025484">
    <property type="entry name" value="DUF4376"/>
</dbReference>
<dbReference type="Proteomes" id="UP001464891">
    <property type="component" value="Unassembled WGS sequence"/>
</dbReference>
<organism evidence="2 3">
    <name type="scientific">Trichocoleus desertorum GB2-A4</name>
    <dbReference type="NCBI Taxonomy" id="2933944"/>
    <lineage>
        <taxon>Bacteria</taxon>
        <taxon>Bacillati</taxon>
        <taxon>Cyanobacteriota</taxon>
        <taxon>Cyanophyceae</taxon>
        <taxon>Leptolyngbyales</taxon>
        <taxon>Trichocoleusaceae</taxon>
        <taxon>Trichocoleus</taxon>
    </lineage>
</organism>
<keyword evidence="3" id="KW-1185">Reference proteome</keyword>
<dbReference type="EMBL" id="JAMPKM010000015">
    <property type="protein sequence ID" value="MEP0819530.1"/>
    <property type="molecule type" value="Genomic_DNA"/>
</dbReference>
<proteinExistence type="predicted"/>
<gene>
    <name evidence="2" type="ORF">NC998_20745</name>
</gene>
<dbReference type="RefSeq" id="WP_190440447.1">
    <property type="nucleotide sequence ID" value="NZ_JAMPKM010000015.1"/>
</dbReference>
<dbReference type="Pfam" id="PF14301">
    <property type="entry name" value="DUF4376"/>
    <property type="match status" value="1"/>
</dbReference>